<dbReference type="RefSeq" id="WP_250826901.1">
    <property type="nucleotide sequence ID" value="NZ_JAMOIL010000009.1"/>
</dbReference>
<dbReference type="InterPro" id="IPR012340">
    <property type="entry name" value="NA-bd_OB-fold"/>
</dbReference>
<keyword evidence="1" id="KW-0472">Membrane</keyword>
<dbReference type="Proteomes" id="UP001139485">
    <property type="component" value="Unassembled WGS sequence"/>
</dbReference>
<evidence type="ECO:0000313" key="2">
    <source>
        <dbReference type="EMBL" id="MCM0620228.1"/>
    </source>
</evidence>
<keyword evidence="1" id="KW-0812">Transmembrane</keyword>
<evidence type="ECO:0008006" key="4">
    <source>
        <dbReference type="Google" id="ProtNLM"/>
    </source>
</evidence>
<comment type="caution">
    <text evidence="2">The sequence shown here is derived from an EMBL/GenBank/DDBJ whole genome shotgun (WGS) entry which is preliminary data.</text>
</comment>
<protein>
    <recommendedName>
        <fullName evidence="4">NfeD-like C-terminal domain-containing protein</fullName>
    </recommendedName>
</protein>
<reference evidence="2" key="1">
    <citation type="submission" date="2022-05" db="EMBL/GenBank/DDBJ databases">
        <authorList>
            <person name="Tuo L."/>
        </authorList>
    </citation>
    <scope>NUCLEOTIDE SEQUENCE</scope>
    <source>
        <strain evidence="2">BSK12Z-4</strain>
    </source>
</reference>
<accession>A0A9X2IEN1</accession>
<dbReference type="AlphaFoldDB" id="A0A9X2IEN1"/>
<dbReference type="Gene3D" id="2.40.50.140">
    <property type="entry name" value="Nucleic acid-binding proteins"/>
    <property type="match status" value="1"/>
</dbReference>
<organism evidence="2 3">
    <name type="scientific">Nocardioides bruguierae</name>
    <dbReference type="NCBI Taxonomy" id="2945102"/>
    <lineage>
        <taxon>Bacteria</taxon>
        <taxon>Bacillati</taxon>
        <taxon>Actinomycetota</taxon>
        <taxon>Actinomycetes</taxon>
        <taxon>Propionibacteriales</taxon>
        <taxon>Nocardioidaceae</taxon>
        <taxon>Nocardioides</taxon>
    </lineage>
</organism>
<evidence type="ECO:0000313" key="3">
    <source>
        <dbReference type="Proteomes" id="UP001139485"/>
    </source>
</evidence>
<proteinExistence type="predicted"/>
<gene>
    <name evidence="2" type="ORF">M8330_07960</name>
</gene>
<sequence>MTVFLVLGVAGVLVLALSLVLGDVLDGPVEGLLDGLFDGLGSDVFSTAVLGSFVSALGFSGAIAEALGAPTLVSTAVGVGGGLVFGALAVWLTRLLRHDDATEPPSTTTAVGYEGVVLTAVPVDGYGTVRVLVGTRALRVNARLDGDHPLPLEAGERIQVTGSVSPTAVTVAPLWRELG</sequence>
<keyword evidence="3" id="KW-1185">Reference proteome</keyword>
<feature type="transmembrane region" description="Helical" evidence="1">
    <location>
        <begin position="71"/>
        <end position="92"/>
    </location>
</feature>
<feature type="transmembrane region" description="Helical" evidence="1">
    <location>
        <begin position="46"/>
        <end position="64"/>
    </location>
</feature>
<keyword evidence="1" id="KW-1133">Transmembrane helix</keyword>
<name>A0A9X2IEN1_9ACTN</name>
<dbReference type="EMBL" id="JAMOIL010000009">
    <property type="protein sequence ID" value="MCM0620228.1"/>
    <property type="molecule type" value="Genomic_DNA"/>
</dbReference>
<evidence type="ECO:0000256" key="1">
    <source>
        <dbReference type="SAM" id="Phobius"/>
    </source>
</evidence>